<reference evidence="2 3" key="1">
    <citation type="submission" date="2023-02" db="EMBL/GenBank/DDBJ databases">
        <title>Comparative genome analysis of Eubacterium limosum species.</title>
        <authorList>
            <person name="Bak J.E."/>
        </authorList>
    </citation>
    <scope>NUCLEOTIDE SEQUENCE [LARGE SCALE GENOMIC DNA]</scope>
    <source>
        <strain evidence="2 3">KGMB01548</strain>
    </source>
</reference>
<feature type="domain" description="Glycosyl transferase family 1" evidence="1">
    <location>
        <begin position="192"/>
        <end position="302"/>
    </location>
</feature>
<name>A0ABT5UJI3_EUBLI</name>
<sequence length="418" mass="49140">MKGMNIKMQNKKVCFLYKNMVMGGAETLILRMSEWLILNNYKVEIVCKSVTKEMEKSFTKKNVLIKKLKYFSANEYIKTIKKENEFKYIYFITFGFHEYFISEKIRFKCKKMNVYNLWYVIHPFHTRIGKGLTFFFESSLRETILNLYQSNRIFFMDEDCIKATEKYYKINLEKAYKNIIRLPLFINKPQKIKTKYKGHLNILSIARFDFPFKGYLIGLVKVFAELSKENPDMNLTIIGDGNGMPEIKKVINSLEITVQNHIYVKGIVPYEELDDYFSNADIYIGMGTTLLDASNHMIPSLTACYYTYDLLITDFFYKQPNLLTGLPKNGNISHSIDLIKKAINMDSAEYENISIKSFLAFSEMYDINLNMPRFLNITLNNEEMVQNILIMNLILIRRKIIEVIACFIKFIKGIKNNK</sequence>
<dbReference type="Gene3D" id="3.40.50.2000">
    <property type="entry name" value="Glycogen Phosphorylase B"/>
    <property type="match status" value="2"/>
</dbReference>
<dbReference type="Proteomes" id="UP001215087">
    <property type="component" value="Unassembled WGS sequence"/>
</dbReference>
<dbReference type="CDD" id="cd03801">
    <property type="entry name" value="GT4_PimA-like"/>
    <property type="match status" value="1"/>
</dbReference>
<dbReference type="RefSeq" id="WP_274702742.1">
    <property type="nucleotide sequence ID" value="NZ_JAQSVD010000001.1"/>
</dbReference>
<keyword evidence="3" id="KW-1185">Reference proteome</keyword>
<comment type="caution">
    <text evidence="2">The sequence shown here is derived from an EMBL/GenBank/DDBJ whole genome shotgun (WGS) entry which is preliminary data.</text>
</comment>
<accession>A0ABT5UJI3</accession>
<dbReference type="Pfam" id="PF00534">
    <property type="entry name" value="Glycos_transf_1"/>
    <property type="match status" value="1"/>
</dbReference>
<gene>
    <name evidence="2" type="ORF">PTZ04_02220</name>
</gene>
<evidence type="ECO:0000259" key="1">
    <source>
        <dbReference type="Pfam" id="PF00534"/>
    </source>
</evidence>
<proteinExistence type="predicted"/>
<protein>
    <submittedName>
        <fullName evidence="2">Glycosyltransferase family 4 protein</fullName>
    </submittedName>
</protein>
<dbReference type="InterPro" id="IPR001296">
    <property type="entry name" value="Glyco_trans_1"/>
</dbReference>
<organism evidence="2 3">
    <name type="scientific">Eubacterium limosum</name>
    <dbReference type="NCBI Taxonomy" id="1736"/>
    <lineage>
        <taxon>Bacteria</taxon>
        <taxon>Bacillati</taxon>
        <taxon>Bacillota</taxon>
        <taxon>Clostridia</taxon>
        <taxon>Eubacteriales</taxon>
        <taxon>Eubacteriaceae</taxon>
        <taxon>Eubacterium</taxon>
    </lineage>
</organism>
<dbReference type="EMBL" id="JAQSVD010000001">
    <property type="protein sequence ID" value="MDE1469065.1"/>
    <property type="molecule type" value="Genomic_DNA"/>
</dbReference>
<evidence type="ECO:0000313" key="2">
    <source>
        <dbReference type="EMBL" id="MDE1469065.1"/>
    </source>
</evidence>
<dbReference type="SUPFAM" id="SSF53756">
    <property type="entry name" value="UDP-Glycosyltransferase/glycogen phosphorylase"/>
    <property type="match status" value="1"/>
</dbReference>
<evidence type="ECO:0000313" key="3">
    <source>
        <dbReference type="Proteomes" id="UP001215087"/>
    </source>
</evidence>